<accession>A0A5Q0P3B0</accession>
<name>A0A5Q0P3B0_9GAMM</name>
<protein>
    <submittedName>
        <fullName evidence="1">Uncharacterized protein</fullName>
    </submittedName>
</protein>
<dbReference type="AlphaFoldDB" id="A0A5Q0P3B0"/>
<proteinExistence type="predicted"/>
<sequence>MIKNTIEGNPQFENADYYFNNQNVIIELKSLQSDFAEINQLSPKVEKQLMKWLEKGELNFPALFNLSLLTNWQKRKIFQIKYEPIRRTLKKANSQIKSTKKFSKNIEAHGIAILIIDGVESVEFNELFEAICFLLYKEEFSCIDGFVLMTMNTYIDIGNQIANQVWAPAYKQENNTHLANFVNYLGKEWGEFFQLKTGKFENEVIQADDYNILKNTTHVR</sequence>
<organism evidence="1 4">
    <name type="scientific">Acinetobacter wanghuae</name>
    <dbReference type="NCBI Taxonomy" id="2662362"/>
    <lineage>
        <taxon>Bacteria</taxon>
        <taxon>Pseudomonadati</taxon>
        <taxon>Pseudomonadota</taxon>
        <taxon>Gammaproteobacteria</taxon>
        <taxon>Moraxellales</taxon>
        <taxon>Moraxellaceae</taxon>
        <taxon>Acinetobacter</taxon>
    </lineage>
</organism>
<gene>
    <name evidence="2" type="ORF">GFH30_06625</name>
    <name evidence="1" type="ORF">GHJ48_09285</name>
</gene>
<dbReference type="RefSeq" id="WP_153371477.1">
    <property type="nucleotide sequence ID" value="NZ_CP045650.1"/>
</dbReference>
<dbReference type="EMBL" id="CP045650">
    <property type="protein sequence ID" value="QGA11082.1"/>
    <property type="molecule type" value="Genomic_DNA"/>
</dbReference>
<keyword evidence="3" id="KW-1185">Reference proteome</keyword>
<dbReference type="EMBL" id="WITK01000014">
    <property type="protein sequence ID" value="MQW92578.1"/>
    <property type="molecule type" value="Genomic_DNA"/>
</dbReference>
<dbReference type="Proteomes" id="UP000480556">
    <property type="component" value="Unassembled WGS sequence"/>
</dbReference>
<evidence type="ECO:0000313" key="4">
    <source>
        <dbReference type="Proteomes" id="UP000480556"/>
    </source>
</evidence>
<evidence type="ECO:0000313" key="3">
    <source>
        <dbReference type="Proteomes" id="UP000327478"/>
    </source>
</evidence>
<evidence type="ECO:0000313" key="1">
    <source>
        <dbReference type="EMBL" id="MQW92578.1"/>
    </source>
</evidence>
<evidence type="ECO:0000313" key="2">
    <source>
        <dbReference type="EMBL" id="QGA11082.1"/>
    </source>
</evidence>
<reference evidence="3 4" key="1">
    <citation type="submission" date="2019-10" db="EMBL/GenBank/DDBJ databases">
        <authorList>
            <person name="Dong K."/>
        </authorList>
    </citation>
    <scope>NUCLEOTIDE SEQUENCE [LARGE SCALE GENOMIC DNA]</scope>
    <source>
        <strain evidence="3">dk386</strain>
        <strain evidence="2">Dk386</strain>
        <strain evidence="1">Dk771</strain>
        <strain evidence="4">dk771</strain>
    </source>
</reference>
<dbReference type="Proteomes" id="UP000327478">
    <property type="component" value="Chromosome"/>
</dbReference>